<feature type="compositionally biased region" description="Basic and acidic residues" evidence="1">
    <location>
        <begin position="1"/>
        <end position="22"/>
    </location>
</feature>
<evidence type="ECO:0000256" key="2">
    <source>
        <dbReference type="SAM" id="Phobius"/>
    </source>
</evidence>
<dbReference type="InParanoid" id="J9DUE8"/>
<dbReference type="Proteomes" id="UP000003163">
    <property type="component" value="Unassembled WGS sequence"/>
</dbReference>
<comment type="caution">
    <text evidence="3">The sequence shown here is derived from an EMBL/GenBank/DDBJ whole genome shotgun (WGS) entry which is preliminary data.</text>
</comment>
<feature type="transmembrane region" description="Helical" evidence="2">
    <location>
        <begin position="90"/>
        <end position="117"/>
    </location>
</feature>
<keyword evidence="2" id="KW-1133">Transmembrane helix</keyword>
<dbReference type="VEuPathDB" id="MicrosporidiaDB:EDEG_04165"/>
<dbReference type="HOGENOM" id="CLU_1768016_0_0_1"/>
<name>J9DUE8_EDHAE</name>
<accession>J9DUE8</accession>
<keyword evidence="2" id="KW-0812">Transmembrane</keyword>
<keyword evidence="4" id="KW-1185">Reference proteome</keyword>
<keyword evidence="2" id="KW-0472">Membrane</keyword>
<proteinExistence type="predicted"/>
<feature type="region of interest" description="Disordered" evidence="1">
    <location>
        <begin position="1"/>
        <end position="25"/>
    </location>
</feature>
<evidence type="ECO:0000256" key="1">
    <source>
        <dbReference type="SAM" id="MobiDB-lite"/>
    </source>
</evidence>
<protein>
    <submittedName>
        <fullName evidence="3">Uncharacterized protein</fullName>
    </submittedName>
</protein>
<dbReference type="AlphaFoldDB" id="J9DUE8"/>
<reference evidence="4" key="2">
    <citation type="submission" date="2015-07" db="EMBL/GenBank/DDBJ databases">
        <title>Contrasting host-pathogen interactions and genome evolution in two generalist and specialist microsporidian pathogens of mosquitoes.</title>
        <authorList>
            <consortium name="The Broad Institute Genomics Platform"/>
            <consortium name="The Broad Institute Genome Sequencing Center for Infectious Disease"/>
            <person name="Cuomo C.A."/>
            <person name="Sanscrainte N.D."/>
            <person name="Goldberg J.M."/>
            <person name="Heiman D."/>
            <person name="Young S."/>
            <person name="Zeng Q."/>
            <person name="Becnel J.J."/>
            <person name="Birren B.W."/>
        </authorList>
    </citation>
    <scope>NUCLEOTIDE SEQUENCE [LARGE SCALE GENOMIC DNA]</scope>
    <source>
        <strain evidence="4">USNM 41457</strain>
    </source>
</reference>
<reference evidence="3 4" key="1">
    <citation type="submission" date="2011-08" db="EMBL/GenBank/DDBJ databases">
        <authorList>
            <person name="Liu Z.J."/>
            <person name="Shi F.L."/>
            <person name="Lu J.Q."/>
            <person name="Li M."/>
            <person name="Wang Z.L."/>
        </authorList>
    </citation>
    <scope>NUCLEOTIDE SEQUENCE [LARGE SCALE GENOMIC DNA]</scope>
    <source>
        <strain evidence="3 4">USNM 41457</strain>
    </source>
</reference>
<dbReference type="EMBL" id="AFBI03000496">
    <property type="protein sequence ID" value="EJW04922.1"/>
    <property type="molecule type" value="Genomic_DNA"/>
</dbReference>
<sequence length="147" mass="17716">MEEQRNKDTTHPEKAQRMDYPRRNNPGSQNLPLINKHSSLNSLSFCLHALFVRFTNLSSLVYGKPIENFFSKNVYFLCKKNKIFRLWDKINLFITGFIYLLTLFLSVFFSYFIFVFFEGIFYKNTNTKKIKCYCHVKKEHCFFKIKF</sequence>
<evidence type="ECO:0000313" key="3">
    <source>
        <dbReference type="EMBL" id="EJW04922.1"/>
    </source>
</evidence>
<gene>
    <name evidence="3" type="ORF">EDEG_04165</name>
</gene>
<evidence type="ECO:0000313" key="4">
    <source>
        <dbReference type="Proteomes" id="UP000003163"/>
    </source>
</evidence>
<organism evidence="3 4">
    <name type="scientific">Edhazardia aedis (strain USNM 41457)</name>
    <name type="common">Microsporidian parasite</name>
    <dbReference type="NCBI Taxonomy" id="1003232"/>
    <lineage>
        <taxon>Eukaryota</taxon>
        <taxon>Fungi</taxon>
        <taxon>Fungi incertae sedis</taxon>
        <taxon>Microsporidia</taxon>
        <taxon>Edhazardia</taxon>
    </lineage>
</organism>